<evidence type="ECO:0008006" key="4">
    <source>
        <dbReference type="Google" id="ProtNLM"/>
    </source>
</evidence>
<dbReference type="Pfam" id="PF04397">
    <property type="entry name" value="LytTR"/>
    <property type="match status" value="1"/>
</dbReference>
<dbReference type="GO" id="GO:0003677">
    <property type="term" value="F:DNA binding"/>
    <property type="evidence" value="ECO:0007669"/>
    <property type="project" value="InterPro"/>
</dbReference>
<reference evidence="3" key="1">
    <citation type="journal article" date="2015" name="Nature">
        <title>Complex archaea that bridge the gap between prokaryotes and eukaryotes.</title>
        <authorList>
            <person name="Spang A."/>
            <person name="Saw J.H."/>
            <person name="Jorgensen S.L."/>
            <person name="Zaremba-Niedzwiedzka K."/>
            <person name="Martijn J."/>
            <person name="Lind A.E."/>
            <person name="van Eijk R."/>
            <person name="Schleper C."/>
            <person name="Guy L."/>
            <person name="Ettema T.J."/>
        </authorList>
    </citation>
    <scope>NUCLEOTIDE SEQUENCE</scope>
</reference>
<dbReference type="PROSITE" id="PS50110">
    <property type="entry name" value="RESPONSE_REGULATORY"/>
    <property type="match status" value="1"/>
</dbReference>
<dbReference type="InterPro" id="IPR011006">
    <property type="entry name" value="CheY-like_superfamily"/>
</dbReference>
<protein>
    <recommendedName>
        <fullName evidence="4">Response regulatory domain-containing protein</fullName>
    </recommendedName>
</protein>
<sequence length="230" mass="26862">MEDKILKTVIIDDSEAHRNLLKKRVHNHPNLQLAGCHRNAIEAKNSQCDKIADLIILDVEMPFVNGFDLLESFKEKPPIIMVSGIADHACRAFEYNVTDYLLKPIETDRFDMAIRRVLRNTMNDIDKSDEHIFVRSNFRKVRVDYKDIMWIEALGDYIKLITAKKSILVLTSMKAFEQRLPEDQFLRIHKSYIINLKRIEKFNNTVVEVCGKQMPLSRKRKAKFMSALRA</sequence>
<dbReference type="EMBL" id="LAZR01019589">
    <property type="protein sequence ID" value="KKL91988.1"/>
    <property type="molecule type" value="Genomic_DNA"/>
</dbReference>
<dbReference type="InterPro" id="IPR001789">
    <property type="entry name" value="Sig_transdc_resp-reg_receiver"/>
</dbReference>
<dbReference type="SMART" id="SM00850">
    <property type="entry name" value="LytTR"/>
    <property type="match status" value="1"/>
</dbReference>
<dbReference type="Gene3D" id="3.40.50.2300">
    <property type="match status" value="1"/>
</dbReference>
<name>A0A0F9G067_9ZZZZ</name>
<accession>A0A0F9G067</accession>
<evidence type="ECO:0000259" key="2">
    <source>
        <dbReference type="PROSITE" id="PS50930"/>
    </source>
</evidence>
<dbReference type="PANTHER" id="PTHR37299:SF1">
    <property type="entry name" value="STAGE 0 SPORULATION PROTEIN A HOMOLOG"/>
    <property type="match status" value="1"/>
</dbReference>
<dbReference type="InterPro" id="IPR007492">
    <property type="entry name" value="LytTR_DNA-bd_dom"/>
</dbReference>
<proteinExistence type="predicted"/>
<gene>
    <name evidence="3" type="ORF">LCGC14_1889190</name>
</gene>
<dbReference type="PROSITE" id="PS50930">
    <property type="entry name" value="HTH_LYTTR"/>
    <property type="match status" value="1"/>
</dbReference>
<evidence type="ECO:0000259" key="1">
    <source>
        <dbReference type="PROSITE" id="PS50110"/>
    </source>
</evidence>
<dbReference type="AlphaFoldDB" id="A0A0F9G067"/>
<dbReference type="GO" id="GO:0000156">
    <property type="term" value="F:phosphorelay response regulator activity"/>
    <property type="evidence" value="ECO:0007669"/>
    <property type="project" value="InterPro"/>
</dbReference>
<dbReference type="SUPFAM" id="SSF52172">
    <property type="entry name" value="CheY-like"/>
    <property type="match status" value="1"/>
</dbReference>
<comment type="caution">
    <text evidence="3">The sequence shown here is derived from an EMBL/GenBank/DDBJ whole genome shotgun (WGS) entry which is preliminary data.</text>
</comment>
<dbReference type="PANTHER" id="PTHR37299">
    <property type="entry name" value="TRANSCRIPTIONAL REGULATOR-RELATED"/>
    <property type="match status" value="1"/>
</dbReference>
<organism evidence="3">
    <name type="scientific">marine sediment metagenome</name>
    <dbReference type="NCBI Taxonomy" id="412755"/>
    <lineage>
        <taxon>unclassified sequences</taxon>
        <taxon>metagenomes</taxon>
        <taxon>ecological metagenomes</taxon>
    </lineage>
</organism>
<feature type="domain" description="Response regulatory" evidence="1">
    <location>
        <begin position="7"/>
        <end position="118"/>
    </location>
</feature>
<dbReference type="InterPro" id="IPR046947">
    <property type="entry name" value="LytR-like"/>
</dbReference>
<feature type="domain" description="HTH LytTR-type" evidence="2">
    <location>
        <begin position="132"/>
        <end position="230"/>
    </location>
</feature>
<dbReference type="SMART" id="SM00448">
    <property type="entry name" value="REC"/>
    <property type="match status" value="1"/>
</dbReference>
<dbReference type="Pfam" id="PF00072">
    <property type="entry name" value="Response_reg"/>
    <property type="match status" value="1"/>
</dbReference>
<evidence type="ECO:0000313" key="3">
    <source>
        <dbReference type="EMBL" id="KKL91988.1"/>
    </source>
</evidence>
<dbReference type="Gene3D" id="2.40.50.1020">
    <property type="entry name" value="LytTr DNA-binding domain"/>
    <property type="match status" value="1"/>
</dbReference>